<dbReference type="CDD" id="cd00326">
    <property type="entry name" value="alpha_CA"/>
    <property type="match status" value="1"/>
</dbReference>
<feature type="chain" id="PRO_5044949227" description="Carbonic anhydrase" evidence="8">
    <location>
        <begin position="17"/>
        <end position="335"/>
    </location>
</feature>
<dbReference type="Pfam" id="PF00194">
    <property type="entry name" value="Carb_anhydrase"/>
    <property type="match status" value="2"/>
</dbReference>
<reference evidence="11" key="1">
    <citation type="submission" date="2025-08" db="UniProtKB">
        <authorList>
            <consortium name="RefSeq"/>
        </authorList>
    </citation>
    <scope>IDENTIFICATION</scope>
</reference>
<comment type="catalytic activity">
    <reaction evidence="7 8">
        <text>hydrogencarbonate + H(+) = CO2 + H2O</text>
        <dbReference type="Rhea" id="RHEA:10748"/>
        <dbReference type="ChEBI" id="CHEBI:15377"/>
        <dbReference type="ChEBI" id="CHEBI:15378"/>
        <dbReference type="ChEBI" id="CHEBI:16526"/>
        <dbReference type="ChEBI" id="CHEBI:17544"/>
        <dbReference type="EC" id="4.2.1.1"/>
    </reaction>
</comment>
<evidence type="ECO:0000256" key="4">
    <source>
        <dbReference type="ARBA" id="ARBA00022723"/>
    </source>
</evidence>
<evidence type="ECO:0000256" key="2">
    <source>
        <dbReference type="ARBA" id="ARBA00010718"/>
    </source>
</evidence>
<evidence type="ECO:0000256" key="5">
    <source>
        <dbReference type="ARBA" id="ARBA00022833"/>
    </source>
</evidence>
<evidence type="ECO:0000313" key="10">
    <source>
        <dbReference type="Proteomes" id="UP000694888"/>
    </source>
</evidence>
<comment type="function">
    <text evidence="1 8">Reversible hydration of carbon dioxide.</text>
</comment>
<dbReference type="InterPro" id="IPR036398">
    <property type="entry name" value="CA_dom_sf"/>
</dbReference>
<proteinExistence type="inferred from homology"/>
<dbReference type="PANTHER" id="PTHR18952:SF265">
    <property type="entry name" value="CARBONIC ANHYDRASE"/>
    <property type="match status" value="1"/>
</dbReference>
<comment type="cofactor">
    <cofactor evidence="8">
        <name>Zn(2+)</name>
        <dbReference type="ChEBI" id="CHEBI:29105"/>
    </cofactor>
</comment>
<dbReference type="InterPro" id="IPR001148">
    <property type="entry name" value="CA_dom"/>
</dbReference>
<organism evidence="10 11">
    <name type="scientific">Aplysia californica</name>
    <name type="common">California sea hare</name>
    <dbReference type="NCBI Taxonomy" id="6500"/>
    <lineage>
        <taxon>Eukaryota</taxon>
        <taxon>Metazoa</taxon>
        <taxon>Spiralia</taxon>
        <taxon>Lophotrochozoa</taxon>
        <taxon>Mollusca</taxon>
        <taxon>Gastropoda</taxon>
        <taxon>Heterobranchia</taxon>
        <taxon>Euthyneura</taxon>
        <taxon>Tectipleura</taxon>
        <taxon>Aplysiida</taxon>
        <taxon>Aplysioidea</taxon>
        <taxon>Aplysiidae</taxon>
        <taxon>Aplysia</taxon>
    </lineage>
</organism>
<feature type="signal peptide" evidence="8">
    <location>
        <begin position="1"/>
        <end position="16"/>
    </location>
</feature>
<protein>
    <recommendedName>
        <fullName evidence="3 8">Carbonic anhydrase</fullName>
        <ecNumber evidence="3 8">4.2.1.1</ecNumber>
    </recommendedName>
</protein>
<keyword evidence="8" id="KW-0732">Signal</keyword>
<evidence type="ECO:0000256" key="8">
    <source>
        <dbReference type="RuleBase" id="RU367011"/>
    </source>
</evidence>
<gene>
    <name evidence="11" type="primary">LOC101847875</name>
</gene>
<name>A0ABM0JQ23_APLCA</name>
<dbReference type="Gene3D" id="3.10.200.10">
    <property type="entry name" value="Alpha carbonic anhydrase"/>
    <property type="match status" value="1"/>
</dbReference>
<evidence type="ECO:0000313" key="11">
    <source>
        <dbReference type="RefSeq" id="XP_005098882.2"/>
    </source>
</evidence>
<accession>A0ABM0JQ23</accession>
<dbReference type="EC" id="4.2.1.1" evidence="3 8"/>
<dbReference type="PROSITE" id="PS00162">
    <property type="entry name" value="ALPHA_CA_1"/>
    <property type="match status" value="1"/>
</dbReference>
<dbReference type="Proteomes" id="UP000694888">
    <property type="component" value="Unplaced"/>
</dbReference>
<dbReference type="SUPFAM" id="SSF51069">
    <property type="entry name" value="Carbonic anhydrase"/>
    <property type="match status" value="1"/>
</dbReference>
<dbReference type="PANTHER" id="PTHR18952">
    <property type="entry name" value="CARBONIC ANHYDRASE"/>
    <property type="match status" value="1"/>
</dbReference>
<keyword evidence="5 8" id="KW-0862">Zinc</keyword>
<keyword evidence="4 8" id="KW-0479">Metal-binding</keyword>
<sequence>MLRILMLAGVVLGVSSSPQPANKPNLCHVISHHFDYDPNGHDGPAHWPELASCCGSTVRQSPRDLPLDSLPSQECDKPFNIQFHNSTDQTGLFYDNGHAPNMAINSASPTYVTGVPYAPEAKYILAGIHFHFSDGSKGGSEHALNGERYDGEMHMVHYKEEYGGVAESVLHEDGLMVIGVFLQGPKSIFAKLDHLSLSYKMPSSRQIWDRLKSLNRHQFGSPDESPVGPLNDLLKEVSNIHEVGKEFGVDVQVDVESLLPKSSDFLTYAGSLTTPPCSESVRWIVMADPVPVTQDALEALRALPAGGHGHGLIAHFSNARDLQNNQQPVETNFKC</sequence>
<keyword evidence="6 8" id="KW-0456">Lyase</keyword>
<evidence type="ECO:0000256" key="1">
    <source>
        <dbReference type="ARBA" id="ARBA00002904"/>
    </source>
</evidence>
<dbReference type="PROSITE" id="PS51144">
    <property type="entry name" value="ALPHA_CA_2"/>
    <property type="match status" value="1"/>
</dbReference>
<dbReference type="RefSeq" id="XP_005098882.2">
    <property type="nucleotide sequence ID" value="XM_005098825.2"/>
</dbReference>
<dbReference type="GeneID" id="101847875"/>
<evidence type="ECO:0000259" key="9">
    <source>
        <dbReference type="PROSITE" id="PS51144"/>
    </source>
</evidence>
<keyword evidence="10" id="KW-1185">Reference proteome</keyword>
<evidence type="ECO:0000256" key="6">
    <source>
        <dbReference type="ARBA" id="ARBA00023239"/>
    </source>
</evidence>
<dbReference type="InterPro" id="IPR023561">
    <property type="entry name" value="Carbonic_anhydrase_a-class"/>
</dbReference>
<evidence type="ECO:0000256" key="3">
    <source>
        <dbReference type="ARBA" id="ARBA00012925"/>
    </source>
</evidence>
<dbReference type="SMART" id="SM01057">
    <property type="entry name" value="Carb_anhydrase"/>
    <property type="match status" value="1"/>
</dbReference>
<comment type="similarity">
    <text evidence="2 8">Belongs to the alpha-carbonic anhydrase family.</text>
</comment>
<feature type="domain" description="Alpha-carbonic anhydrase" evidence="9">
    <location>
        <begin position="32"/>
        <end position="335"/>
    </location>
</feature>
<dbReference type="InterPro" id="IPR018338">
    <property type="entry name" value="Carbonic_anhydrase_a-class_CS"/>
</dbReference>
<evidence type="ECO:0000256" key="7">
    <source>
        <dbReference type="ARBA" id="ARBA00048348"/>
    </source>
</evidence>